<dbReference type="Proteomes" id="UP001370348">
    <property type="component" value="Chromosome"/>
</dbReference>
<gene>
    <name evidence="2" type="ORF">LZC94_05340</name>
</gene>
<protein>
    <submittedName>
        <fullName evidence="2">Uncharacterized protein</fullName>
    </submittedName>
</protein>
<keyword evidence="3" id="KW-1185">Reference proteome</keyword>
<dbReference type="EMBL" id="CP089984">
    <property type="protein sequence ID" value="WXB16701.1"/>
    <property type="molecule type" value="Genomic_DNA"/>
</dbReference>
<organism evidence="2 3">
    <name type="scientific">Pendulispora albinea</name>
    <dbReference type="NCBI Taxonomy" id="2741071"/>
    <lineage>
        <taxon>Bacteria</taxon>
        <taxon>Pseudomonadati</taxon>
        <taxon>Myxococcota</taxon>
        <taxon>Myxococcia</taxon>
        <taxon>Myxococcales</taxon>
        <taxon>Sorangiineae</taxon>
        <taxon>Pendulisporaceae</taxon>
        <taxon>Pendulispora</taxon>
    </lineage>
</organism>
<evidence type="ECO:0000313" key="2">
    <source>
        <dbReference type="EMBL" id="WXB16701.1"/>
    </source>
</evidence>
<reference evidence="2 3" key="1">
    <citation type="submission" date="2021-12" db="EMBL/GenBank/DDBJ databases">
        <title>Discovery of the Pendulisporaceae a myxobacterial family with distinct sporulation behavior and unique specialized metabolism.</title>
        <authorList>
            <person name="Garcia R."/>
            <person name="Popoff A."/>
            <person name="Bader C.D."/>
            <person name="Loehr J."/>
            <person name="Walesch S."/>
            <person name="Walt C."/>
            <person name="Boldt J."/>
            <person name="Bunk B."/>
            <person name="Haeckl F.J.F.P.J."/>
            <person name="Gunesch A.P."/>
            <person name="Birkelbach J."/>
            <person name="Nuebel U."/>
            <person name="Pietschmann T."/>
            <person name="Bach T."/>
            <person name="Mueller R."/>
        </authorList>
    </citation>
    <scope>NUCLEOTIDE SEQUENCE [LARGE SCALE GENOMIC DNA]</scope>
    <source>
        <strain evidence="2 3">MSr11954</strain>
    </source>
</reference>
<sequence>MKPDVFSKLFPGLDPRTHDRIAHLLPGLGSDPSLRDVAQSHGSPLDADERRNGQAVVLAHIYATMVGSEPDDVRREALREVALRGSGEHAAVVLLHAFDASGADGLRAAVDSLLTPDRGAEGPSRPTSPPDSNQPPRKDSVMAIVFTFDLRNIPRDLATKPEKQTAYVNGIKAVLELRGTETDKHPELVGAVIGSLLRSGQFDPNSGSIPLFVQKITENLLIQRTSPTGTHFTGEQVYQAIAAVMQKNATSTNGHGHGTSAAAASTNGSGTQISYQLFSFVGEEVLKTIDRVPLGDPNFPARVQSAILDYASGAVGYEDLDLPSLETDTDTEIVPENIQACGMMYAAYQLEMAKLIPVLDMISDLYDDGLIPIVYDDAGQALDDYRFNEYQRISAAKRAFHFARLFGMKGADVPKTVQPNTQFDTLLMRFASTVAEYERVRDLAQTWGQGNGGPGGARPGAITSEHVRKSGRELAANLSLYGWGSAHTVARRLNQHIKQALNILGMTQVQQAFGASNVWHVVERVCQQELRVTPNIVKYRTMADAGKKIVDVIARNPQVWKSADKDVFEALGPDKDILLGNARYWLTVNGVTDSSLDQLSQNVDMVNVPSLPTMGGASASSNGALNQIRSMISAGQTPSLDQLQHLLVN</sequence>
<evidence type="ECO:0000256" key="1">
    <source>
        <dbReference type="SAM" id="MobiDB-lite"/>
    </source>
</evidence>
<accession>A0ABZ2M0H6</accession>
<name>A0ABZ2M0H6_9BACT</name>
<feature type="region of interest" description="Disordered" evidence="1">
    <location>
        <begin position="115"/>
        <end position="139"/>
    </location>
</feature>
<evidence type="ECO:0000313" key="3">
    <source>
        <dbReference type="Proteomes" id="UP001370348"/>
    </source>
</evidence>
<feature type="region of interest" description="Disordered" evidence="1">
    <location>
        <begin position="27"/>
        <end position="50"/>
    </location>
</feature>
<dbReference type="RefSeq" id="WP_394826329.1">
    <property type="nucleotide sequence ID" value="NZ_CP089984.1"/>
</dbReference>
<proteinExistence type="predicted"/>